<dbReference type="GO" id="GO:0043168">
    <property type="term" value="F:anion binding"/>
    <property type="evidence" value="ECO:0007669"/>
    <property type="project" value="UniProtKB-ARBA"/>
</dbReference>
<accession>A0A1A9EZI9</accession>
<dbReference type="PROSITE" id="PS00910">
    <property type="entry name" value="UPF0029"/>
    <property type="match status" value="1"/>
</dbReference>
<dbReference type="Gene3D" id="3.30.230.30">
    <property type="entry name" value="Impact, N-terminal domain"/>
    <property type="match status" value="1"/>
</dbReference>
<dbReference type="GO" id="GO:0005737">
    <property type="term" value="C:cytoplasm"/>
    <property type="evidence" value="ECO:0007669"/>
    <property type="project" value="TreeGrafter"/>
</dbReference>
<dbReference type="InterPro" id="IPR023582">
    <property type="entry name" value="Impact"/>
</dbReference>
<dbReference type="GO" id="GO:0032561">
    <property type="term" value="F:guanyl ribonucleotide binding"/>
    <property type="evidence" value="ECO:0007669"/>
    <property type="project" value="UniProtKB-ARBA"/>
</dbReference>
<dbReference type="InterPro" id="IPR036956">
    <property type="entry name" value="Impact_N_sf"/>
</dbReference>
<dbReference type="InterPro" id="IPR001498">
    <property type="entry name" value="Impact_N"/>
</dbReference>
<dbReference type="InterPro" id="IPR020568">
    <property type="entry name" value="Ribosomal_Su5_D2-typ_SF"/>
</dbReference>
<dbReference type="Proteomes" id="UP000078070">
    <property type="component" value="Chromosome"/>
</dbReference>
<dbReference type="InterPro" id="IPR035647">
    <property type="entry name" value="EFG_III/V"/>
</dbReference>
<sequence length="208" mass="22745">MPETYLRPSEQHAVSIEIKRSLFICQAAPTAGANAANDFISAVRSRYPDANHHCWCYVAGAPGDYNLWNCSDDGEPRGTAGKPMLNVLTHSGLGEITLVVTRYFGGVKLGAGGLVRAYSQAVQECLASLPTETRVFTQSYELLAPHALTGTLEHLIQQLNLTVLDRQWHDQLQILLELDLSQAQELELRLAPLPTVSLATLKPAKPID</sequence>
<dbReference type="AlphaFoldDB" id="A0A1A9EZI9"/>
<reference evidence="3 4" key="2">
    <citation type="journal article" date="2018" name="Int. J. Syst. Evol. Microbiol.">
        <title>Marinobacterium aestuarii sp. nov., a benzene-degrading marine bacterium isolated from estuary sediment.</title>
        <authorList>
            <person name="Bae S.S."/>
            <person name="Jung J."/>
            <person name="Chung D."/>
            <person name="Baek K."/>
        </authorList>
    </citation>
    <scope>NUCLEOTIDE SEQUENCE [LARGE SCALE GENOMIC DNA]</scope>
    <source>
        <strain evidence="3 4">ST58-10</strain>
    </source>
</reference>
<dbReference type="NCBIfam" id="TIGR00257">
    <property type="entry name" value="IMPACT_YIGZ"/>
    <property type="match status" value="1"/>
</dbReference>
<dbReference type="OrthoDB" id="9813771at2"/>
<dbReference type="RefSeq" id="WP_067383110.1">
    <property type="nucleotide sequence ID" value="NZ_CP015839.1"/>
</dbReference>
<dbReference type="KEGG" id="mars:A8C75_13155"/>
<dbReference type="Pfam" id="PF01205">
    <property type="entry name" value="Impact_N"/>
    <property type="match status" value="1"/>
</dbReference>
<dbReference type="PANTHER" id="PTHR16301">
    <property type="entry name" value="IMPACT-RELATED"/>
    <property type="match status" value="1"/>
</dbReference>
<reference evidence="4" key="1">
    <citation type="submission" date="2016-05" db="EMBL/GenBank/DDBJ databases">
        <authorList>
            <person name="Baek K."/>
            <person name="Yang S.-J."/>
        </authorList>
    </citation>
    <scope>NUCLEOTIDE SEQUENCE [LARGE SCALE GENOMIC DNA]</scope>
    <source>
        <strain evidence="4">ST58-10</strain>
    </source>
</reference>
<dbReference type="GO" id="GO:0017111">
    <property type="term" value="F:ribonucleoside triphosphate phosphatase activity"/>
    <property type="evidence" value="ECO:0007669"/>
    <property type="project" value="UniProtKB-ARBA"/>
</dbReference>
<dbReference type="InterPro" id="IPR015796">
    <property type="entry name" value="Impact_YigZ-like"/>
</dbReference>
<dbReference type="SUPFAM" id="SSF54211">
    <property type="entry name" value="Ribosomal protein S5 domain 2-like"/>
    <property type="match status" value="1"/>
</dbReference>
<evidence type="ECO:0000256" key="1">
    <source>
        <dbReference type="ARBA" id="ARBA00007665"/>
    </source>
</evidence>
<protein>
    <submittedName>
        <fullName evidence="3">YigZ family protein</fullName>
    </submittedName>
</protein>
<proteinExistence type="inferred from homology"/>
<dbReference type="EMBL" id="CP015839">
    <property type="protein sequence ID" value="ANG63325.1"/>
    <property type="molecule type" value="Genomic_DNA"/>
</dbReference>
<evidence type="ECO:0000313" key="3">
    <source>
        <dbReference type="EMBL" id="ANG63325.1"/>
    </source>
</evidence>
<evidence type="ECO:0000313" key="4">
    <source>
        <dbReference type="Proteomes" id="UP000078070"/>
    </source>
</evidence>
<feature type="domain" description="Impact N-terminal" evidence="2">
    <location>
        <begin position="19"/>
        <end position="126"/>
    </location>
</feature>
<comment type="similarity">
    <text evidence="1">Belongs to the IMPACT family.</text>
</comment>
<gene>
    <name evidence="3" type="ORF">A8C75_13155</name>
</gene>
<dbReference type="SUPFAM" id="SSF54980">
    <property type="entry name" value="EF-G C-terminal domain-like"/>
    <property type="match status" value="1"/>
</dbReference>
<keyword evidence="4" id="KW-1185">Reference proteome</keyword>
<evidence type="ECO:0000259" key="2">
    <source>
        <dbReference type="Pfam" id="PF01205"/>
    </source>
</evidence>
<dbReference type="STRING" id="1821621.A8C75_13155"/>
<organism evidence="3 4">
    <name type="scientific">Marinobacterium aestuarii</name>
    <dbReference type="NCBI Taxonomy" id="1821621"/>
    <lineage>
        <taxon>Bacteria</taxon>
        <taxon>Pseudomonadati</taxon>
        <taxon>Pseudomonadota</taxon>
        <taxon>Gammaproteobacteria</taxon>
        <taxon>Oceanospirillales</taxon>
        <taxon>Oceanospirillaceae</taxon>
        <taxon>Marinobacterium</taxon>
    </lineage>
</organism>
<dbReference type="PANTHER" id="PTHR16301:SF20">
    <property type="entry name" value="IMPACT FAMILY MEMBER YIGZ"/>
    <property type="match status" value="1"/>
</dbReference>
<dbReference type="InterPro" id="IPR020569">
    <property type="entry name" value="UPF0029_Impact_CS"/>
</dbReference>
<dbReference type="GO" id="GO:0006446">
    <property type="term" value="P:regulation of translational initiation"/>
    <property type="evidence" value="ECO:0007669"/>
    <property type="project" value="TreeGrafter"/>
</dbReference>
<name>A0A1A9EZI9_9GAMM</name>